<dbReference type="AlphaFoldDB" id="A0A4R4XT57"/>
<feature type="region of interest" description="Disordered" evidence="8">
    <location>
        <begin position="336"/>
        <end position="445"/>
    </location>
</feature>
<dbReference type="Pfam" id="PF00069">
    <property type="entry name" value="Pkinase"/>
    <property type="match status" value="1"/>
</dbReference>
<keyword evidence="6 7" id="KW-0067">ATP-binding</keyword>
<keyword evidence="3" id="KW-0808">Transferase</keyword>
<dbReference type="OrthoDB" id="4716121at2"/>
<keyword evidence="11" id="KW-1185">Reference proteome</keyword>
<feature type="non-terminal residue" evidence="10">
    <location>
        <position position="445"/>
    </location>
</feature>
<dbReference type="PANTHER" id="PTHR43289">
    <property type="entry name" value="MITOGEN-ACTIVATED PROTEIN KINASE KINASE KINASE 20-RELATED"/>
    <property type="match status" value="1"/>
</dbReference>
<dbReference type="EMBL" id="SMKQ01000235">
    <property type="protein sequence ID" value="TDD34526.1"/>
    <property type="molecule type" value="Genomic_DNA"/>
</dbReference>
<organism evidence="10 11">
    <name type="scientific">Nonomuraea terrae</name>
    <dbReference type="NCBI Taxonomy" id="2530383"/>
    <lineage>
        <taxon>Bacteria</taxon>
        <taxon>Bacillati</taxon>
        <taxon>Actinomycetota</taxon>
        <taxon>Actinomycetes</taxon>
        <taxon>Streptosporangiales</taxon>
        <taxon>Streptosporangiaceae</taxon>
        <taxon>Nonomuraea</taxon>
    </lineage>
</organism>
<gene>
    <name evidence="10" type="ORF">E1286_40840</name>
</gene>
<feature type="domain" description="Protein kinase" evidence="9">
    <location>
        <begin position="6"/>
        <end position="256"/>
    </location>
</feature>
<feature type="compositionally biased region" description="Low complexity" evidence="8">
    <location>
        <begin position="344"/>
        <end position="391"/>
    </location>
</feature>
<dbReference type="InterPro" id="IPR011009">
    <property type="entry name" value="Kinase-like_dom_sf"/>
</dbReference>
<dbReference type="PROSITE" id="PS00108">
    <property type="entry name" value="PROTEIN_KINASE_ST"/>
    <property type="match status" value="1"/>
</dbReference>
<dbReference type="Proteomes" id="UP000295302">
    <property type="component" value="Unassembled WGS sequence"/>
</dbReference>
<reference evidence="10 11" key="1">
    <citation type="submission" date="2019-03" db="EMBL/GenBank/DDBJ databases">
        <title>Draft genome sequences of novel Actinobacteria.</title>
        <authorList>
            <person name="Sahin N."/>
            <person name="Ay H."/>
            <person name="Saygin H."/>
        </authorList>
    </citation>
    <scope>NUCLEOTIDE SEQUENCE [LARGE SCALE GENOMIC DNA]</scope>
    <source>
        <strain evidence="10 11">CH32</strain>
    </source>
</reference>
<dbReference type="PROSITE" id="PS00107">
    <property type="entry name" value="PROTEIN_KINASE_ATP"/>
    <property type="match status" value="1"/>
</dbReference>
<dbReference type="InterPro" id="IPR017441">
    <property type="entry name" value="Protein_kinase_ATP_BS"/>
</dbReference>
<evidence type="ECO:0000256" key="1">
    <source>
        <dbReference type="ARBA" id="ARBA00012513"/>
    </source>
</evidence>
<dbReference type="GO" id="GO:0005524">
    <property type="term" value="F:ATP binding"/>
    <property type="evidence" value="ECO:0007669"/>
    <property type="project" value="UniProtKB-UniRule"/>
</dbReference>
<evidence type="ECO:0000256" key="4">
    <source>
        <dbReference type="ARBA" id="ARBA00022741"/>
    </source>
</evidence>
<proteinExistence type="predicted"/>
<evidence type="ECO:0000313" key="11">
    <source>
        <dbReference type="Proteomes" id="UP000295302"/>
    </source>
</evidence>
<feature type="compositionally biased region" description="Pro residues" evidence="8">
    <location>
        <begin position="434"/>
        <end position="445"/>
    </location>
</feature>
<name>A0A4R4XT57_9ACTN</name>
<dbReference type="GO" id="GO:0004674">
    <property type="term" value="F:protein serine/threonine kinase activity"/>
    <property type="evidence" value="ECO:0007669"/>
    <property type="project" value="UniProtKB-KW"/>
</dbReference>
<dbReference type="EC" id="2.7.11.1" evidence="1"/>
<sequence>MHVPGYTEIRELGHGGTGRVMLAVRDSDGLVVAIKHLSETLRADAAFVAAFRAEAELIREIDSPHTARVLDYAEGEDDAVIVMELVDGVTLRRLLEHEGPTGAEAALVVLKGALLGLAEAHRRGVVHRDFKPENVLVTPDGDSKLVDFGVAARAGETAPRVGTPAYMAPEQWDDAPAGPATDVYAATLVFYECLTGHRPFHADDIAALAYQHLHLAPPLEEIDEPLRPLVGHGLAKEPAQRPESAEAFLAELEEAARAAYGEEWEPRGRAGLATLTLPLAALLPRPVPAGGGDGGVTSLFHNALTPAGKLAVTGGLVLATAAAVTSAFVIWSEPPGRSSGSALPPGTAVAPAAPATTSAPPTPSPAASRTPSPEPTPSEAATPAAVTPPVTDARLPSRAPVRNVAPPRSRPTGGPAAREPTREPVPTRTQRPEPSGPPSTTSPPV</sequence>
<keyword evidence="4 7" id="KW-0547">Nucleotide-binding</keyword>
<keyword evidence="2 10" id="KW-0723">Serine/threonine-protein kinase</keyword>
<evidence type="ECO:0000256" key="8">
    <source>
        <dbReference type="SAM" id="MobiDB-lite"/>
    </source>
</evidence>
<keyword evidence="5 10" id="KW-0418">Kinase</keyword>
<comment type="caution">
    <text evidence="10">The sequence shown here is derived from an EMBL/GenBank/DDBJ whole genome shotgun (WGS) entry which is preliminary data.</text>
</comment>
<evidence type="ECO:0000259" key="9">
    <source>
        <dbReference type="PROSITE" id="PS50011"/>
    </source>
</evidence>
<accession>A0A4R4XT57</accession>
<dbReference type="CDD" id="cd14014">
    <property type="entry name" value="STKc_PknB_like"/>
    <property type="match status" value="1"/>
</dbReference>
<evidence type="ECO:0000256" key="6">
    <source>
        <dbReference type="ARBA" id="ARBA00022840"/>
    </source>
</evidence>
<evidence type="ECO:0000256" key="3">
    <source>
        <dbReference type="ARBA" id="ARBA00022679"/>
    </source>
</evidence>
<dbReference type="InterPro" id="IPR008271">
    <property type="entry name" value="Ser/Thr_kinase_AS"/>
</dbReference>
<dbReference type="PANTHER" id="PTHR43289:SF6">
    <property type="entry name" value="SERINE_THREONINE-PROTEIN KINASE NEKL-3"/>
    <property type="match status" value="1"/>
</dbReference>
<feature type="binding site" evidence="7">
    <location>
        <position position="35"/>
    </location>
    <ligand>
        <name>ATP</name>
        <dbReference type="ChEBI" id="CHEBI:30616"/>
    </ligand>
</feature>
<evidence type="ECO:0000313" key="10">
    <source>
        <dbReference type="EMBL" id="TDD34526.1"/>
    </source>
</evidence>
<dbReference type="Gene3D" id="1.10.510.10">
    <property type="entry name" value="Transferase(Phosphotransferase) domain 1"/>
    <property type="match status" value="1"/>
</dbReference>
<evidence type="ECO:0000256" key="5">
    <source>
        <dbReference type="ARBA" id="ARBA00022777"/>
    </source>
</evidence>
<dbReference type="PROSITE" id="PS50011">
    <property type="entry name" value="PROTEIN_KINASE_DOM"/>
    <property type="match status" value="1"/>
</dbReference>
<evidence type="ECO:0000256" key="2">
    <source>
        <dbReference type="ARBA" id="ARBA00022527"/>
    </source>
</evidence>
<evidence type="ECO:0000256" key="7">
    <source>
        <dbReference type="PROSITE-ProRule" id="PRU10141"/>
    </source>
</evidence>
<dbReference type="SUPFAM" id="SSF56112">
    <property type="entry name" value="Protein kinase-like (PK-like)"/>
    <property type="match status" value="1"/>
</dbReference>
<protein>
    <recommendedName>
        <fullName evidence="1">non-specific serine/threonine protein kinase</fullName>
        <ecNumber evidence="1">2.7.11.1</ecNumber>
    </recommendedName>
</protein>
<dbReference type="InterPro" id="IPR000719">
    <property type="entry name" value="Prot_kinase_dom"/>
</dbReference>
<dbReference type="RefSeq" id="WP_132621676.1">
    <property type="nucleotide sequence ID" value="NZ_SMKQ01000235.1"/>
</dbReference>